<evidence type="ECO:0000256" key="2">
    <source>
        <dbReference type="ARBA" id="ARBA00023125"/>
    </source>
</evidence>
<keyword evidence="2" id="KW-0238">DNA-binding</keyword>
<dbReference type="GO" id="GO:0015074">
    <property type="term" value="P:DNA integration"/>
    <property type="evidence" value="ECO:0007669"/>
    <property type="project" value="InterPro"/>
</dbReference>
<keyword evidence="3" id="KW-0233">DNA recombination</keyword>
<feature type="domain" description="Tyr recombinase" evidence="4">
    <location>
        <begin position="233"/>
        <end position="426"/>
    </location>
</feature>
<dbReference type="Gene3D" id="1.10.150.130">
    <property type="match status" value="1"/>
</dbReference>
<comment type="similarity">
    <text evidence="1">Belongs to the 'phage' integrase family.</text>
</comment>
<comment type="caution">
    <text evidence="5">The sequence shown here is derived from an EMBL/GenBank/DDBJ whole genome shotgun (WGS) entry which is preliminary data.</text>
</comment>
<dbReference type="EMBL" id="SUPL01000001">
    <property type="protein sequence ID" value="TJY38199.1"/>
    <property type="molecule type" value="Genomic_DNA"/>
</dbReference>
<reference evidence="5 6" key="1">
    <citation type="submission" date="2019-04" db="EMBL/GenBank/DDBJ databases">
        <title>Lacinutrix sp. nov., isolated from marine water.</title>
        <authorList>
            <person name="Kim W."/>
        </authorList>
    </citation>
    <scope>NUCLEOTIDE SEQUENCE [LARGE SCALE GENOMIC DNA]</scope>
    <source>
        <strain evidence="5 6">CAU 1491</strain>
    </source>
</reference>
<protein>
    <submittedName>
        <fullName evidence="5">Integrase</fullName>
    </submittedName>
</protein>
<dbReference type="PANTHER" id="PTHR30349">
    <property type="entry name" value="PHAGE INTEGRASE-RELATED"/>
    <property type="match status" value="1"/>
</dbReference>
<evidence type="ECO:0000313" key="5">
    <source>
        <dbReference type="EMBL" id="TJY38199.1"/>
    </source>
</evidence>
<dbReference type="Pfam" id="PF00589">
    <property type="entry name" value="Phage_integrase"/>
    <property type="match status" value="1"/>
</dbReference>
<dbReference type="SUPFAM" id="SSF56349">
    <property type="entry name" value="DNA breaking-rejoining enzymes"/>
    <property type="match status" value="1"/>
</dbReference>
<dbReference type="InterPro" id="IPR010998">
    <property type="entry name" value="Integrase_recombinase_N"/>
</dbReference>
<organism evidence="5 6">
    <name type="scientific">Pontimicrobium aquaticum</name>
    <dbReference type="NCBI Taxonomy" id="2565367"/>
    <lineage>
        <taxon>Bacteria</taxon>
        <taxon>Pseudomonadati</taxon>
        <taxon>Bacteroidota</taxon>
        <taxon>Flavobacteriia</taxon>
        <taxon>Flavobacteriales</taxon>
        <taxon>Flavobacteriaceae</taxon>
        <taxon>Pontimicrobium</taxon>
    </lineage>
</organism>
<gene>
    <name evidence="5" type="ORF">E5167_02795</name>
</gene>
<dbReference type="InterPro" id="IPR050090">
    <property type="entry name" value="Tyrosine_recombinase_XerCD"/>
</dbReference>
<evidence type="ECO:0000313" key="6">
    <source>
        <dbReference type="Proteomes" id="UP000307657"/>
    </source>
</evidence>
<dbReference type="AlphaFoldDB" id="A0A4V5LR85"/>
<name>A0A4V5LR85_9FLAO</name>
<evidence type="ECO:0000259" key="4">
    <source>
        <dbReference type="PROSITE" id="PS51898"/>
    </source>
</evidence>
<proteinExistence type="inferred from homology"/>
<keyword evidence="6" id="KW-1185">Reference proteome</keyword>
<dbReference type="InterPro" id="IPR002104">
    <property type="entry name" value="Integrase_catalytic"/>
</dbReference>
<dbReference type="OrthoDB" id="1094492at2"/>
<evidence type="ECO:0000256" key="3">
    <source>
        <dbReference type="ARBA" id="ARBA00023172"/>
    </source>
</evidence>
<dbReference type="Gene3D" id="1.10.443.10">
    <property type="entry name" value="Intergrase catalytic core"/>
    <property type="match status" value="1"/>
</dbReference>
<dbReference type="Pfam" id="PF13102">
    <property type="entry name" value="Phage_int_SAM_5"/>
    <property type="match status" value="1"/>
</dbReference>
<dbReference type="InterPro" id="IPR013762">
    <property type="entry name" value="Integrase-like_cat_sf"/>
</dbReference>
<dbReference type="GO" id="GO:0003677">
    <property type="term" value="F:DNA binding"/>
    <property type="evidence" value="ECO:0007669"/>
    <property type="project" value="UniProtKB-KW"/>
</dbReference>
<dbReference type="InterPro" id="IPR011010">
    <property type="entry name" value="DNA_brk_join_enz"/>
</dbReference>
<dbReference type="PROSITE" id="PS51898">
    <property type="entry name" value="TYR_RECOMBINASE"/>
    <property type="match status" value="1"/>
</dbReference>
<dbReference type="Pfam" id="PF17293">
    <property type="entry name" value="Arm-DNA-bind_5"/>
    <property type="match status" value="1"/>
</dbReference>
<dbReference type="PANTHER" id="PTHR30349:SF64">
    <property type="entry name" value="PROPHAGE INTEGRASE INTD-RELATED"/>
    <property type="match status" value="1"/>
</dbReference>
<sequence length="432" mass="51118">MQIMYFCMQIICNNYLIVKREYSISIYLDTRRPKSNGKYPVKLRVFSSNPRKQKLFPTVFDLTKKEFDSIWLSTKPRNKNKKIRMQIQAIETKANEIADKLNIFSFEQFERKMFREKGEGTKISYHYHQLIEHYRKNNRLGTADSYKYSEKAISEFVENKNKKYNKLSFFDIDKNWLNEFENYLKITGRSITTVGIFLRPLRAIFNKAIAENEIEQEIYPFGKRKYQIPSSRASKKALTREQLKILFNSTPSTPEQEKAKAFWFFSFNSNGINIKDIALLKFKNIDGETIKFYRAKTLFTSKSDLKPITIYLNDYAKSFIEKYSNKNTHPENYVFDIISETMNAEEQRLKIKGFTRFINQHLKKLCKSIGLPNEISTYWARHSFATTSIRKGATMELIQESLGHKNIKTTQSYFNGFEDETKKELAKQLMDF</sequence>
<dbReference type="InterPro" id="IPR025269">
    <property type="entry name" value="SAM-like_dom"/>
</dbReference>
<evidence type="ECO:0000256" key="1">
    <source>
        <dbReference type="ARBA" id="ARBA00008857"/>
    </source>
</evidence>
<dbReference type="Proteomes" id="UP000307657">
    <property type="component" value="Unassembled WGS sequence"/>
</dbReference>
<dbReference type="InterPro" id="IPR035386">
    <property type="entry name" value="Arm-DNA-bind_5"/>
</dbReference>
<accession>A0A4V5LR85</accession>
<dbReference type="GO" id="GO:0006310">
    <property type="term" value="P:DNA recombination"/>
    <property type="evidence" value="ECO:0007669"/>
    <property type="project" value="UniProtKB-KW"/>
</dbReference>